<evidence type="ECO:0000313" key="2">
    <source>
        <dbReference type="Proteomes" id="UP001302120"/>
    </source>
</evidence>
<dbReference type="RefSeq" id="WP_323197849.1">
    <property type="nucleotide sequence ID" value="NZ_JAYGHG010000046.1"/>
</dbReference>
<name>A0ABU5UJ61_9CYAN</name>
<accession>A0ABU5UJ61</accession>
<evidence type="ECO:0000313" key="1">
    <source>
        <dbReference type="EMBL" id="MEA5583550.1"/>
    </source>
</evidence>
<gene>
    <name evidence="1" type="ORF">VB620_19680</name>
</gene>
<sequence length="84" mass="9829">MFECLRNRWTRIDVGSFHGVRRTYLLRSSTGIDFTWRWRGSFLPFQKKGKSSGGEARAKLPPISVIWILRVKPKEDTFISVEVE</sequence>
<dbReference type="Proteomes" id="UP001302120">
    <property type="component" value="Unassembled WGS sequence"/>
</dbReference>
<protein>
    <submittedName>
        <fullName evidence="1">Uncharacterized protein</fullName>
    </submittedName>
</protein>
<organism evidence="1 2">
    <name type="scientific">Nodularia harveyana UHCC-0300</name>
    <dbReference type="NCBI Taxonomy" id="2974287"/>
    <lineage>
        <taxon>Bacteria</taxon>
        <taxon>Bacillati</taxon>
        <taxon>Cyanobacteriota</taxon>
        <taxon>Cyanophyceae</taxon>
        <taxon>Nostocales</taxon>
        <taxon>Nodulariaceae</taxon>
        <taxon>Nodularia</taxon>
    </lineage>
</organism>
<comment type="caution">
    <text evidence="1">The sequence shown here is derived from an EMBL/GenBank/DDBJ whole genome shotgun (WGS) entry which is preliminary data.</text>
</comment>
<reference evidence="1 2" key="1">
    <citation type="submission" date="2023-12" db="EMBL/GenBank/DDBJ databases">
        <title>Baltic Sea Cyanobacteria.</title>
        <authorList>
            <person name="Delbaje E."/>
            <person name="Fewer D.P."/>
            <person name="Shishido T.K."/>
        </authorList>
    </citation>
    <scope>NUCLEOTIDE SEQUENCE [LARGE SCALE GENOMIC DNA]</scope>
    <source>
        <strain evidence="1 2">UHCC-0300</strain>
    </source>
</reference>
<keyword evidence="2" id="KW-1185">Reference proteome</keyword>
<dbReference type="EMBL" id="JAYGHG010000046">
    <property type="protein sequence ID" value="MEA5583550.1"/>
    <property type="molecule type" value="Genomic_DNA"/>
</dbReference>
<proteinExistence type="predicted"/>